<dbReference type="GeneID" id="94288823"/>
<name>A0A836IJ34_9TRYP</name>
<evidence type="ECO:0008006" key="4">
    <source>
        <dbReference type="Google" id="ProtNLM"/>
    </source>
</evidence>
<accession>A0A836IJ34</accession>
<dbReference type="SUPFAM" id="SSF103196">
    <property type="entry name" value="Roadblock/LC7 domain"/>
    <property type="match status" value="1"/>
</dbReference>
<protein>
    <recommendedName>
        <fullName evidence="4">Roadblock/LAMTOR2 domain-containing protein</fullName>
    </recommendedName>
</protein>
<evidence type="ECO:0000313" key="3">
    <source>
        <dbReference type="Proteomes" id="UP000674318"/>
    </source>
</evidence>
<dbReference type="KEGG" id="phet:94288823"/>
<dbReference type="FunFam" id="3.30.450.30:FF:000025">
    <property type="entry name" value="Dynein light chain roadblock"/>
    <property type="match status" value="1"/>
</dbReference>
<reference evidence="2 3" key="1">
    <citation type="submission" date="2021-02" db="EMBL/GenBank/DDBJ databases">
        <title>Porcisia hertigi Genome sequencing and assembly.</title>
        <authorList>
            <person name="Almutairi H."/>
            <person name="Gatherer D."/>
        </authorList>
    </citation>
    <scope>NUCLEOTIDE SEQUENCE [LARGE SCALE GENOMIC DNA]</scope>
    <source>
        <strain evidence="2 3">C119</strain>
    </source>
</reference>
<feature type="region of interest" description="Disordered" evidence="1">
    <location>
        <begin position="66"/>
        <end position="91"/>
    </location>
</feature>
<dbReference type="PANTHER" id="PTHR10779">
    <property type="entry name" value="DYNEIN LIGHT CHAIN ROADBLOCK"/>
    <property type="match status" value="1"/>
</dbReference>
<comment type="caution">
    <text evidence="2">The sequence shown here is derived from an EMBL/GenBank/DDBJ whole genome shotgun (WGS) entry which is preliminary data.</text>
</comment>
<evidence type="ECO:0000256" key="1">
    <source>
        <dbReference type="SAM" id="MobiDB-lite"/>
    </source>
</evidence>
<sequence length="128" mass="13861">MSAEQIEGIIDHITYTKGVLGVVVCTPEGEAIRDSFPNLDRSLAQTYAVMAADLVRQASKLFGPVRPHDVAAEPSSKQGAKRTAVPPASPLPIQESTTELIRVNTLLHEIIIRCSDDFLIAIVQEPVD</sequence>
<gene>
    <name evidence="2" type="ORF">JKF63_02722</name>
</gene>
<dbReference type="AlphaFoldDB" id="A0A836IJ34"/>
<proteinExistence type="predicted"/>
<dbReference type="Proteomes" id="UP000674318">
    <property type="component" value="Chromosome 32"/>
</dbReference>
<dbReference type="EMBL" id="JAFJZO010000032">
    <property type="protein sequence ID" value="KAG5496420.1"/>
    <property type="molecule type" value="Genomic_DNA"/>
</dbReference>
<dbReference type="RefSeq" id="XP_067754903.1">
    <property type="nucleotide sequence ID" value="XM_067898746.1"/>
</dbReference>
<dbReference type="Gene3D" id="3.30.450.30">
    <property type="entry name" value="Dynein light chain 2a, cytoplasmic"/>
    <property type="match status" value="1"/>
</dbReference>
<organism evidence="2 3">
    <name type="scientific">Porcisia hertigi</name>
    <dbReference type="NCBI Taxonomy" id="2761500"/>
    <lineage>
        <taxon>Eukaryota</taxon>
        <taxon>Discoba</taxon>
        <taxon>Euglenozoa</taxon>
        <taxon>Kinetoplastea</taxon>
        <taxon>Metakinetoplastina</taxon>
        <taxon>Trypanosomatida</taxon>
        <taxon>Trypanosomatidae</taxon>
        <taxon>Leishmaniinae</taxon>
        <taxon>Porcisia</taxon>
    </lineage>
</organism>
<evidence type="ECO:0000313" key="2">
    <source>
        <dbReference type="EMBL" id="KAG5496420.1"/>
    </source>
</evidence>
<dbReference type="OrthoDB" id="249360at2759"/>
<keyword evidence="3" id="KW-1185">Reference proteome</keyword>